<gene>
    <name evidence="2" type="ORF">BCR32DRAFT_293498</name>
</gene>
<comment type="caution">
    <text evidence="2">The sequence shown here is derived from an EMBL/GenBank/DDBJ whole genome shotgun (WGS) entry which is preliminary data.</text>
</comment>
<keyword evidence="1" id="KW-1133">Transmembrane helix</keyword>
<name>A0A1Y1X5J8_9FUNG</name>
<dbReference type="EMBL" id="MCFG01000128">
    <property type="protein sequence ID" value="ORX81053.1"/>
    <property type="molecule type" value="Genomic_DNA"/>
</dbReference>
<accession>A0A1Y1X5J8</accession>
<organism evidence="2 3">
    <name type="scientific">Anaeromyces robustus</name>
    <dbReference type="NCBI Taxonomy" id="1754192"/>
    <lineage>
        <taxon>Eukaryota</taxon>
        <taxon>Fungi</taxon>
        <taxon>Fungi incertae sedis</taxon>
        <taxon>Chytridiomycota</taxon>
        <taxon>Chytridiomycota incertae sedis</taxon>
        <taxon>Neocallimastigomycetes</taxon>
        <taxon>Neocallimastigales</taxon>
        <taxon>Neocallimastigaceae</taxon>
        <taxon>Anaeromyces</taxon>
    </lineage>
</organism>
<proteinExistence type="predicted"/>
<reference evidence="2 3" key="1">
    <citation type="submission" date="2016-08" db="EMBL/GenBank/DDBJ databases">
        <title>A Parts List for Fungal Cellulosomes Revealed by Comparative Genomics.</title>
        <authorList>
            <consortium name="DOE Joint Genome Institute"/>
            <person name="Haitjema C.H."/>
            <person name="Gilmore S.P."/>
            <person name="Henske J.K."/>
            <person name="Solomon K.V."/>
            <person name="De Groot R."/>
            <person name="Kuo A."/>
            <person name="Mondo S.J."/>
            <person name="Salamov A.A."/>
            <person name="Labutti K."/>
            <person name="Zhao Z."/>
            <person name="Chiniquy J."/>
            <person name="Barry K."/>
            <person name="Brewer H.M."/>
            <person name="Purvine S.O."/>
            <person name="Wright A.T."/>
            <person name="Boxma B."/>
            <person name="Van Alen T."/>
            <person name="Hackstein J.H."/>
            <person name="Baker S.E."/>
            <person name="Grigoriev I.V."/>
            <person name="O'Malley M.A."/>
        </authorList>
    </citation>
    <scope>NUCLEOTIDE SEQUENCE [LARGE SCALE GENOMIC DNA]</scope>
    <source>
        <strain evidence="2 3">S4</strain>
    </source>
</reference>
<keyword evidence="3" id="KW-1185">Reference proteome</keyword>
<evidence type="ECO:0000313" key="2">
    <source>
        <dbReference type="EMBL" id="ORX81053.1"/>
    </source>
</evidence>
<protein>
    <submittedName>
        <fullName evidence="2">Uncharacterized protein</fullName>
    </submittedName>
</protein>
<dbReference type="Proteomes" id="UP000193944">
    <property type="component" value="Unassembled WGS sequence"/>
</dbReference>
<sequence length="156" mass="17520">MPPSELFDELEFTRISARTNIYSSGSVVTINKNHPLIFTCSSNGKLTCLAATRQANWKILETKLPGLLDHQEVISFDLFQTHSKEEKININNNNTNNTIMTNNGSISNNNSNSNSSIYNSLGGGSYSQNSNYEKKYFIVFGVTFCQVITIILKYIY</sequence>
<dbReference type="AlphaFoldDB" id="A0A1Y1X5J8"/>
<dbReference type="OrthoDB" id="10267127at2759"/>
<reference evidence="2 3" key="2">
    <citation type="submission" date="2016-08" db="EMBL/GenBank/DDBJ databases">
        <title>Pervasive Adenine N6-methylation of Active Genes in Fungi.</title>
        <authorList>
            <consortium name="DOE Joint Genome Institute"/>
            <person name="Mondo S.J."/>
            <person name="Dannebaum R.O."/>
            <person name="Kuo R.C."/>
            <person name="Labutti K."/>
            <person name="Haridas S."/>
            <person name="Kuo A."/>
            <person name="Salamov A."/>
            <person name="Ahrendt S.R."/>
            <person name="Lipzen A."/>
            <person name="Sullivan W."/>
            <person name="Andreopoulos W.B."/>
            <person name="Clum A."/>
            <person name="Lindquist E."/>
            <person name="Daum C."/>
            <person name="Ramamoorthy G.K."/>
            <person name="Gryganskyi A."/>
            <person name="Culley D."/>
            <person name="Magnuson J.K."/>
            <person name="James T.Y."/>
            <person name="O'Malley M.A."/>
            <person name="Stajich J.E."/>
            <person name="Spatafora J.W."/>
            <person name="Visel A."/>
            <person name="Grigoriev I.V."/>
        </authorList>
    </citation>
    <scope>NUCLEOTIDE SEQUENCE [LARGE SCALE GENOMIC DNA]</scope>
    <source>
        <strain evidence="2 3">S4</strain>
    </source>
</reference>
<feature type="transmembrane region" description="Helical" evidence="1">
    <location>
        <begin position="136"/>
        <end position="155"/>
    </location>
</feature>
<keyword evidence="1" id="KW-0812">Transmembrane</keyword>
<evidence type="ECO:0000313" key="3">
    <source>
        <dbReference type="Proteomes" id="UP000193944"/>
    </source>
</evidence>
<keyword evidence="1" id="KW-0472">Membrane</keyword>
<evidence type="ECO:0000256" key="1">
    <source>
        <dbReference type="SAM" id="Phobius"/>
    </source>
</evidence>